<feature type="transmembrane region" description="Helical" evidence="7">
    <location>
        <begin position="206"/>
        <end position="225"/>
    </location>
</feature>
<feature type="transmembrane region" description="Helical" evidence="7">
    <location>
        <begin position="106"/>
        <end position="126"/>
    </location>
</feature>
<dbReference type="InterPro" id="IPR035906">
    <property type="entry name" value="MetI-like_sf"/>
</dbReference>
<proteinExistence type="inferred from homology"/>
<evidence type="ECO:0000256" key="6">
    <source>
        <dbReference type="ARBA" id="ARBA00023136"/>
    </source>
</evidence>
<evidence type="ECO:0000256" key="5">
    <source>
        <dbReference type="ARBA" id="ARBA00022989"/>
    </source>
</evidence>
<dbReference type="PROSITE" id="PS50928">
    <property type="entry name" value="ABC_TM1"/>
    <property type="match status" value="1"/>
</dbReference>
<dbReference type="PANTHER" id="PTHR30193">
    <property type="entry name" value="ABC TRANSPORTER PERMEASE PROTEIN"/>
    <property type="match status" value="1"/>
</dbReference>
<evidence type="ECO:0000313" key="9">
    <source>
        <dbReference type="EMBL" id="SDH61338.1"/>
    </source>
</evidence>
<dbReference type="Proteomes" id="UP000199468">
    <property type="component" value="Unassembled WGS sequence"/>
</dbReference>
<keyword evidence="3" id="KW-1003">Cell membrane</keyword>
<keyword evidence="2 7" id="KW-0813">Transport</keyword>
<dbReference type="InterPro" id="IPR051393">
    <property type="entry name" value="ABC_transporter_permease"/>
</dbReference>
<evidence type="ECO:0000256" key="3">
    <source>
        <dbReference type="ARBA" id="ARBA00022475"/>
    </source>
</evidence>
<comment type="similarity">
    <text evidence="7">Belongs to the binding-protein-dependent transport system permease family.</text>
</comment>
<feature type="transmembrane region" description="Helical" evidence="7">
    <location>
        <begin position="73"/>
        <end position="94"/>
    </location>
</feature>
<organism evidence="9 10">
    <name type="scientific">Bosea robiniae</name>
    <dbReference type="NCBI Taxonomy" id="1036780"/>
    <lineage>
        <taxon>Bacteria</taxon>
        <taxon>Pseudomonadati</taxon>
        <taxon>Pseudomonadota</taxon>
        <taxon>Alphaproteobacteria</taxon>
        <taxon>Hyphomicrobiales</taxon>
        <taxon>Boseaceae</taxon>
        <taxon>Bosea</taxon>
    </lineage>
</organism>
<feature type="transmembrane region" description="Helical" evidence="7">
    <location>
        <begin position="155"/>
        <end position="177"/>
    </location>
</feature>
<name>A0ABY0P7P4_9HYPH</name>
<sequence length="292" mass="32900">MTNRATATIHGWLLLLPAMACLALFTHWPAVASFIESFHSTPKARRPARFIGLENYQQMLADPIFWKAMSNNLWFALGTIPTSIALALLMAVWVNDRIAGRTLVRMAFFTPTILPMIAVANIWLFFYTPQYGLLEQITGLFGARSTNWLGSQDTALYAITIVAIWKEAGFFMIFYLAALQAIPPSLGEAAAIEGASRWTFFRRIQFPLLMPTTLFVLINAVINAFRMVDHVFVMTRGGPDNATTLLLFYIYQVGFGFWDTAYAATLTCVLLALLALVAFVQYGWLERRTHYQ</sequence>
<evidence type="ECO:0000313" key="10">
    <source>
        <dbReference type="Proteomes" id="UP000199468"/>
    </source>
</evidence>
<dbReference type="Pfam" id="PF00528">
    <property type="entry name" value="BPD_transp_1"/>
    <property type="match status" value="1"/>
</dbReference>
<dbReference type="SUPFAM" id="SSF161098">
    <property type="entry name" value="MetI-like"/>
    <property type="match status" value="1"/>
</dbReference>
<evidence type="ECO:0000256" key="1">
    <source>
        <dbReference type="ARBA" id="ARBA00004651"/>
    </source>
</evidence>
<evidence type="ECO:0000256" key="7">
    <source>
        <dbReference type="RuleBase" id="RU363032"/>
    </source>
</evidence>
<keyword evidence="10" id="KW-1185">Reference proteome</keyword>
<evidence type="ECO:0000259" key="8">
    <source>
        <dbReference type="PROSITE" id="PS50928"/>
    </source>
</evidence>
<dbReference type="RefSeq" id="WP_091862065.1">
    <property type="nucleotide sequence ID" value="NZ_FNBZ01000010.1"/>
</dbReference>
<protein>
    <submittedName>
        <fullName evidence="9">Sn-glycerol 3-phosphate transport system permease protein</fullName>
    </submittedName>
</protein>
<keyword evidence="6 7" id="KW-0472">Membrane</keyword>
<dbReference type="PANTHER" id="PTHR30193:SF37">
    <property type="entry name" value="INNER MEMBRANE ABC TRANSPORTER PERMEASE PROTEIN YCJO"/>
    <property type="match status" value="1"/>
</dbReference>
<dbReference type="EMBL" id="FNBZ01000010">
    <property type="protein sequence ID" value="SDH61338.1"/>
    <property type="molecule type" value="Genomic_DNA"/>
</dbReference>
<keyword evidence="4 7" id="KW-0812">Transmembrane</keyword>
<comment type="subcellular location">
    <subcellularLocation>
        <location evidence="1 7">Cell membrane</location>
        <topology evidence="1 7">Multi-pass membrane protein</topology>
    </subcellularLocation>
</comment>
<comment type="caution">
    <text evidence="9">The sequence shown here is derived from an EMBL/GenBank/DDBJ whole genome shotgun (WGS) entry which is preliminary data.</text>
</comment>
<dbReference type="Gene3D" id="1.10.3720.10">
    <property type="entry name" value="MetI-like"/>
    <property type="match status" value="1"/>
</dbReference>
<keyword evidence="5 7" id="KW-1133">Transmembrane helix</keyword>
<accession>A0ABY0P7P4</accession>
<evidence type="ECO:0000256" key="4">
    <source>
        <dbReference type="ARBA" id="ARBA00022692"/>
    </source>
</evidence>
<gene>
    <name evidence="9" type="ORF">SAMN05421844_1105</name>
</gene>
<reference evidence="9 10" key="1">
    <citation type="submission" date="2016-10" db="EMBL/GenBank/DDBJ databases">
        <authorList>
            <person name="Varghese N."/>
            <person name="Submissions S."/>
        </authorList>
    </citation>
    <scope>NUCLEOTIDE SEQUENCE [LARGE SCALE GENOMIC DNA]</scope>
    <source>
        <strain evidence="9 10">DSM 26672</strain>
    </source>
</reference>
<feature type="transmembrane region" description="Helical" evidence="7">
    <location>
        <begin position="261"/>
        <end position="285"/>
    </location>
</feature>
<feature type="domain" description="ABC transmembrane type-1" evidence="8">
    <location>
        <begin position="69"/>
        <end position="279"/>
    </location>
</feature>
<evidence type="ECO:0000256" key="2">
    <source>
        <dbReference type="ARBA" id="ARBA00022448"/>
    </source>
</evidence>
<dbReference type="CDD" id="cd06261">
    <property type="entry name" value="TM_PBP2"/>
    <property type="match status" value="1"/>
</dbReference>
<dbReference type="InterPro" id="IPR000515">
    <property type="entry name" value="MetI-like"/>
</dbReference>